<keyword evidence="2 8" id="KW-0812">Transmembrane</keyword>
<dbReference type="RefSeq" id="XP_055877925.1">
    <property type="nucleotide sequence ID" value="XM_056021950.1"/>
</dbReference>
<evidence type="ECO:0000256" key="8">
    <source>
        <dbReference type="RuleBase" id="RU079119"/>
    </source>
</evidence>
<feature type="repeat" description="ANK" evidence="7">
    <location>
        <begin position="115"/>
        <end position="135"/>
    </location>
</feature>
<dbReference type="PROSITE" id="PS50216">
    <property type="entry name" value="DHHC"/>
    <property type="match status" value="1"/>
</dbReference>
<evidence type="ECO:0000313" key="11">
    <source>
        <dbReference type="RefSeq" id="XP_055877925.1"/>
    </source>
</evidence>
<dbReference type="PROSITE" id="PS50297">
    <property type="entry name" value="ANK_REP_REGION"/>
    <property type="match status" value="3"/>
</dbReference>
<dbReference type="OMA" id="SHVLYYW"/>
<dbReference type="Proteomes" id="UP001165740">
    <property type="component" value="Chromosome 2"/>
</dbReference>
<dbReference type="InterPro" id="IPR036770">
    <property type="entry name" value="Ankyrin_rpt-contain_sf"/>
</dbReference>
<dbReference type="Pfam" id="PF00023">
    <property type="entry name" value="Ank"/>
    <property type="match status" value="1"/>
</dbReference>
<dbReference type="Pfam" id="PF12796">
    <property type="entry name" value="Ank_2"/>
    <property type="match status" value="1"/>
</dbReference>
<dbReference type="GO" id="GO:0019706">
    <property type="term" value="F:protein-cysteine S-palmitoyltransferase activity"/>
    <property type="evidence" value="ECO:0007669"/>
    <property type="project" value="UniProtKB-EC"/>
</dbReference>
<comment type="similarity">
    <text evidence="8">Belongs to the DHHC palmitoyltransferase family.</text>
</comment>
<dbReference type="SMART" id="SM00248">
    <property type="entry name" value="ANK"/>
    <property type="match status" value="6"/>
</dbReference>
<dbReference type="PANTHER" id="PTHR24161">
    <property type="entry name" value="ANK_REP_REGION DOMAIN-CONTAINING PROTEIN-RELATED"/>
    <property type="match status" value="1"/>
</dbReference>
<evidence type="ECO:0000313" key="14">
    <source>
        <dbReference type="RefSeq" id="XP_055877929.1"/>
    </source>
</evidence>
<dbReference type="PROSITE" id="PS50088">
    <property type="entry name" value="ANK_REPEAT"/>
    <property type="match status" value="3"/>
</dbReference>
<evidence type="ECO:0000256" key="7">
    <source>
        <dbReference type="PROSITE-ProRule" id="PRU00023"/>
    </source>
</evidence>
<keyword evidence="4 8" id="KW-1133">Transmembrane helix</keyword>
<evidence type="ECO:0000256" key="1">
    <source>
        <dbReference type="ARBA" id="ARBA00004141"/>
    </source>
</evidence>
<reference evidence="11 12" key="1">
    <citation type="submission" date="2025-04" db="UniProtKB">
        <authorList>
            <consortium name="RefSeq"/>
        </authorList>
    </citation>
    <scope>IDENTIFICATION</scope>
</reference>
<evidence type="ECO:0000313" key="10">
    <source>
        <dbReference type="Proteomes" id="UP001165740"/>
    </source>
</evidence>
<dbReference type="Pfam" id="PF01529">
    <property type="entry name" value="DHHC"/>
    <property type="match status" value="1"/>
</dbReference>
<feature type="repeat" description="ANK" evidence="7">
    <location>
        <begin position="82"/>
        <end position="114"/>
    </location>
</feature>
<feature type="transmembrane region" description="Helical" evidence="8">
    <location>
        <begin position="282"/>
        <end position="303"/>
    </location>
</feature>
<comment type="catalytic activity">
    <reaction evidence="8">
        <text>L-cysteinyl-[protein] + hexadecanoyl-CoA = S-hexadecanoyl-L-cysteinyl-[protein] + CoA</text>
        <dbReference type="Rhea" id="RHEA:36683"/>
        <dbReference type="Rhea" id="RHEA-COMP:10131"/>
        <dbReference type="Rhea" id="RHEA-COMP:11032"/>
        <dbReference type="ChEBI" id="CHEBI:29950"/>
        <dbReference type="ChEBI" id="CHEBI:57287"/>
        <dbReference type="ChEBI" id="CHEBI:57379"/>
        <dbReference type="ChEBI" id="CHEBI:74151"/>
        <dbReference type="EC" id="2.3.1.225"/>
    </reaction>
</comment>
<keyword evidence="3" id="KW-0677">Repeat</keyword>
<dbReference type="Gene3D" id="1.25.40.20">
    <property type="entry name" value="Ankyrin repeat-containing domain"/>
    <property type="match status" value="2"/>
</dbReference>
<dbReference type="GeneID" id="106065856"/>
<keyword evidence="8" id="KW-0012">Acyltransferase</keyword>
<dbReference type="GO" id="GO:0016020">
    <property type="term" value="C:membrane"/>
    <property type="evidence" value="ECO:0007669"/>
    <property type="project" value="UniProtKB-SubCell"/>
</dbReference>
<dbReference type="SUPFAM" id="SSF48403">
    <property type="entry name" value="Ankyrin repeat"/>
    <property type="match status" value="1"/>
</dbReference>
<keyword evidence="5 7" id="KW-0040">ANK repeat</keyword>
<dbReference type="InterPro" id="IPR002110">
    <property type="entry name" value="Ankyrin_rpt"/>
</dbReference>
<dbReference type="RefSeq" id="XP_055877927.1">
    <property type="nucleotide sequence ID" value="XM_056021952.1"/>
</dbReference>
<sequence length="569" mass="64521">MSYQNAVTIAGAQATAFEMLMDAVGRNQSPVIQQLLSSDPHLVHLKGWHGITALHKACLIGDYNSVLMLIQANSDVNAATDHLETPLHYACKRGTPSIVHLLVQCGARLDLKDKLGRSALHHAAEAGSVQVVKYLEEVCEVNTGEQDLKLQSPLHIACTYGHYDLFHFLLKNRRCELLQEDIEGNLPIHLACKHGFGHMTWTLLCLSGVSVLSRVNKGGYTPVDLVLQGDSYGHKELAGILTGYREHPNKPVSGPVLLWYGWLMFPFTLYSVTTILCQQMESYQFLIYLAAFLIAGIAMNGMTHRIKHICRWPNPFYAGVFAAGITHTTFCYFWIIFPYIYTTWWVTLFSFIICPLLHLLFWTLLVKDPGSVTVSTHDISTGKTLTLLDLCMIRNPPYNYCPSCDLVTNEVTKHCKLCDKCFLHLDHHCLFLLKCVAIRNHVHFVWLLILSVLNMLAYLLGFFLYSHTRFDRQSWSDIASQTLHQQAWPLSLVLLNSWSAIWCSFLLHTQYTQVTKGCTTYFMHSVTQPLSLTRLQALTNFVHFLFNSPLPYKNPHSKLYSSHSTEVTI</sequence>
<feature type="transmembrane region" description="Helical" evidence="8">
    <location>
        <begin position="343"/>
        <end position="365"/>
    </location>
</feature>
<evidence type="ECO:0000313" key="12">
    <source>
        <dbReference type="RefSeq" id="XP_055877926.1"/>
    </source>
</evidence>
<feature type="transmembrane region" description="Helical" evidence="8">
    <location>
        <begin position="257"/>
        <end position="276"/>
    </location>
</feature>
<comment type="domain">
    <text evidence="8">The DHHC domain is required for palmitoyltransferase activity.</text>
</comment>
<dbReference type="InterPro" id="IPR001594">
    <property type="entry name" value="Palmitoyltrfase_DHHC"/>
</dbReference>
<name>A0A9W2ZSH8_BIOGL</name>
<feature type="transmembrane region" description="Helical" evidence="8">
    <location>
        <begin position="487"/>
        <end position="507"/>
    </location>
</feature>
<keyword evidence="6 8" id="KW-0472">Membrane</keyword>
<evidence type="ECO:0000256" key="6">
    <source>
        <dbReference type="ARBA" id="ARBA00023136"/>
    </source>
</evidence>
<gene>
    <name evidence="11 12 13 14" type="primary">LOC106065856</name>
</gene>
<feature type="repeat" description="ANK" evidence="7">
    <location>
        <begin position="49"/>
        <end position="81"/>
    </location>
</feature>
<keyword evidence="8" id="KW-0808">Transferase</keyword>
<organism evidence="10 11">
    <name type="scientific">Biomphalaria glabrata</name>
    <name type="common">Bloodfluke planorb</name>
    <name type="synonym">Freshwater snail</name>
    <dbReference type="NCBI Taxonomy" id="6526"/>
    <lineage>
        <taxon>Eukaryota</taxon>
        <taxon>Metazoa</taxon>
        <taxon>Spiralia</taxon>
        <taxon>Lophotrochozoa</taxon>
        <taxon>Mollusca</taxon>
        <taxon>Gastropoda</taxon>
        <taxon>Heterobranchia</taxon>
        <taxon>Euthyneura</taxon>
        <taxon>Panpulmonata</taxon>
        <taxon>Hygrophila</taxon>
        <taxon>Lymnaeoidea</taxon>
        <taxon>Planorbidae</taxon>
        <taxon>Biomphalaria</taxon>
    </lineage>
</organism>
<evidence type="ECO:0000256" key="3">
    <source>
        <dbReference type="ARBA" id="ARBA00022737"/>
    </source>
</evidence>
<evidence type="ECO:0000313" key="13">
    <source>
        <dbReference type="RefSeq" id="XP_055877927.1"/>
    </source>
</evidence>
<evidence type="ECO:0000256" key="4">
    <source>
        <dbReference type="ARBA" id="ARBA00022989"/>
    </source>
</evidence>
<dbReference type="OrthoDB" id="194358at2759"/>
<dbReference type="AlphaFoldDB" id="A0A9W2ZSH8"/>
<protein>
    <recommendedName>
        <fullName evidence="8">Palmitoyltransferase</fullName>
        <ecNumber evidence="8">2.3.1.225</ecNumber>
    </recommendedName>
</protein>
<evidence type="ECO:0000259" key="9">
    <source>
        <dbReference type="Pfam" id="PF01529"/>
    </source>
</evidence>
<feature type="transmembrane region" description="Helical" evidence="8">
    <location>
        <begin position="315"/>
        <end position="337"/>
    </location>
</feature>
<feature type="domain" description="Palmitoyltransferase DHHC" evidence="9">
    <location>
        <begin position="397"/>
        <end position="521"/>
    </location>
</feature>
<dbReference type="RefSeq" id="XP_055877929.1">
    <property type="nucleotide sequence ID" value="XM_056021954.1"/>
</dbReference>
<dbReference type="PANTHER" id="PTHR24161:SF119">
    <property type="entry name" value="ANKYRIN REPEAT DOMAIN 44"/>
    <property type="match status" value="1"/>
</dbReference>
<evidence type="ECO:0000256" key="2">
    <source>
        <dbReference type="ARBA" id="ARBA00022692"/>
    </source>
</evidence>
<evidence type="ECO:0000256" key="5">
    <source>
        <dbReference type="ARBA" id="ARBA00023043"/>
    </source>
</evidence>
<proteinExistence type="inferred from homology"/>
<keyword evidence="10" id="KW-1185">Reference proteome</keyword>
<dbReference type="RefSeq" id="XP_055877926.1">
    <property type="nucleotide sequence ID" value="XM_056021951.1"/>
</dbReference>
<dbReference type="EC" id="2.3.1.225" evidence="8"/>
<feature type="transmembrane region" description="Helical" evidence="8">
    <location>
        <begin position="444"/>
        <end position="467"/>
    </location>
</feature>
<comment type="subcellular location">
    <subcellularLocation>
        <location evidence="1">Membrane</location>
        <topology evidence="1">Multi-pass membrane protein</topology>
    </subcellularLocation>
</comment>
<accession>A0A9W2ZSH8</accession>